<geneLocation type="plasmid" evidence="11">
    <name>peco-5e72</name>
</geneLocation>
<dbReference type="Gene3D" id="1.20.120.910">
    <property type="entry name" value="DksA, coiled-coil domain"/>
    <property type="match status" value="1"/>
</dbReference>
<evidence type="ECO:0000313" key="8">
    <source>
        <dbReference type="EMBL" id="AUY05657.1"/>
    </source>
</evidence>
<geneLocation type="plasmid" evidence="11">
    <name>peco-6357</name>
</geneLocation>
<dbReference type="PANTHER" id="PTHR33823:SF4">
    <property type="entry name" value="GENERAL STRESS PROTEIN 16O"/>
    <property type="match status" value="1"/>
</dbReference>
<evidence type="ECO:0000256" key="2">
    <source>
        <dbReference type="ARBA" id="ARBA00022771"/>
    </source>
</evidence>
<dbReference type="SUPFAM" id="SSF57716">
    <property type="entry name" value="Glucocorticoid receptor-like (DNA-binding domain)"/>
    <property type="match status" value="1"/>
</dbReference>
<evidence type="ECO:0000259" key="5">
    <source>
        <dbReference type="Pfam" id="PF01258"/>
    </source>
</evidence>
<keyword evidence="1" id="KW-0479">Metal-binding</keyword>
<evidence type="ECO:0000313" key="10">
    <source>
        <dbReference type="EMBL" id="AUY05772.1"/>
    </source>
</evidence>
<keyword evidence="7" id="KW-0614">Plasmid</keyword>
<geneLocation type="plasmid" evidence="10">
    <name>pECO-6357</name>
</geneLocation>
<dbReference type="EMBL" id="CP026403">
    <property type="protein sequence ID" value="AUY05662.1"/>
    <property type="molecule type" value="Genomic_DNA"/>
</dbReference>
<protein>
    <submittedName>
        <fullName evidence="6">Conjugal transfer protein TraR</fullName>
    </submittedName>
</protein>
<dbReference type="Proteomes" id="UP000239554">
    <property type="component" value="Plasmid pECO-5e72"/>
</dbReference>
<dbReference type="EMBL" id="CP026400">
    <property type="protein sequence ID" value="AUY05484.1"/>
    <property type="molecule type" value="Genomic_DNA"/>
</dbReference>
<dbReference type="AlphaFoldDB" id="A0A2I8SG72"/>
<proteinExistence type="predicted"/>
<feature type="zinc finger region" description="dksA C4-type" evidence="4">
    <location>
        <begin position="85"/>
        <end position="109"/>
    </location>
</feature>
<reference evidence="6 11" key="1">
    <citation type="journal article" date="2018" name="MBio">
        <title>Genomic Analysis of Hospital Plumbing Reveals Diverse Reservoir of Bacterial Plasmids Conferring Carbapenem Resistance.</title>
        <authorList>
            <consortium name="NISC Comparative Sequencing Program"/>
            <person name="Weingarten R.A."/>
            <person name="Johnson R.C."/>
            <person name="Conlan S."/>
            <person name="Ramsburg A.M."/>
            <person name="Dekker J.P."/>
            <person name="Lau A.F."/>
            <person name="Khil P."/>
            <person name="Odom R.T."/>
            <person name="Deming C."/>
            <person name="Park M."/>
            <person name="Thomas P.J."/>
            <person name="Henderson D.K."/>
            <person name="Palmore T.N."/>
            <person name="Segre J.A."/>
            <person name="Frank K.M."/>
        </authorList>
    </citation>
    <scope>NUCLEOTIDE SEQUENCE [LARGE SCALE GENOMIC DNA]</scope>
    <source>
        <strain evidence="6 11">ECONIH4</strain>
        <plasmid evidence="11">peco-5e72</plasmid>
        <plasmid evidence="7">pECO-5e72</plasmid>
        <plasmid evidence="10">pECO-6357</plasmid>
        <plasmid evidence="11">peco-6357</plasmid>
        <plasmid evidence="8">pECO-816c</plasmid>
        <plasmid evidence="11">peco-816c</plasmid>
    </source>
</reference>
<gene>
    <name evidence="6" type="ORF">C3F40_26815</name>
    <name evidence="7" type="ORF">C3F40_28045</name>
    <name evidence="8" type="ORF">C3F40_29080</name>
    <name evidence="9" type="ORF">C3F40_29120</name>
    <name evidence="10" type="ORF">C3F40_29805</name>
</gene>
<dbReference type="Proteomes" id="UP000239554">
    <property type="component" value="Chromosome"/>
</dbReference>
<evidence type="ECO:0000256" key="4">
    <source>
        <dbReference type="PROSITE-ProRule" id="PRU00510"/>
    </source>
</evidence>
<dbReference type="InterPro" id="IPR000962">
    <property type="entry name" value="Znf_DskA_TraR"/>
</dbReference>
<dbReference type="PROSITE" id="PS51128">
    <property type="entry name" value="ZF_DKSA_2"/>
    <property type="match status" value="1"/>
</dbReference>
<evidence type="ECO:0000313" key="6">
    <source>
        <dbReference type="EMBL" id="AUY05043.1"/>
    </source>
</evidence>
<dbReference type="EMBL" id="CP026404">
    <property type="protein sequence ID" value="AUY05772.1"/>
    <property type="molecule type" value="Genomic_DNA"/>
</dbReference>
<name>A0A2I8SG72_ECOLX</name>
<dbReference type="EMBL" id="CP026399">
    <property type="protein sequence ID" value="AUY05043.1"/>
    <property type="molecule type" value="Genomic_DNA"/>
</dbReference>
<evidence type="ECO:0000313" key="7">
    <source>
        <dbReference type="EMBL" id="AUY05484.1"/>
    </source>
</evidence>
<dbReference type="Pfam" id="PF01258">
    <property type="entry name" value="zf-dskA_traR"/>
    <property type="match status" value="1"/>
</dbReference>
<evidence type="ECO:0000313" key="9">
    <source>
        <dbReference type="EMBL" id="AUY05662.1"/>
    </source>
</evidence>
<evidence type="ECO:0000256" key="1">
    <source>
        <dbReference type="ARBA" id="ARBA00022723"/>
    </source>
</evidence>
<dbReference type="RefSeq" id="WP_011787803.1">
    <property type="nucleotide sequence ID" value="NZ_AP027686.1"/>
</dbReference>
<organism evidence="6 11">
    <name type="scientific">Escherichia coli</name>
    <dbReference type="NCBI Taxonomy" id="562"/>
    <lineage>
        <taxon>Bacteria</taxon>
        <taxon>Pseudomonadati</taxon>
        <taxon>Pseudomonadota</taxon>
        <taxon>Gammaproteobacteria</taxon>
        <taxon>Enterobacterales</taxon>
        <taxon>Enterobacteriaceae</taxon>
        <taxon>Escherichia</taxon>
    </lineage>
</organism>
<keyword evidence="2" id="KW-0863">Zinc-finger</keyword>
<evidence type="ECO:0000313" key="11">
    <source>
        <dbReference type="Proteomes" id="UP000239554"/>
    </source>
</evidence>
<dbReference type="Proteomes" id="UP000239554">
    <property type="component" value="Plasmid pECO-816c"/>
</dbReference>
<accession>A0A2I8SG72</accession>
<dbReference type="EMBL" id="CP026403">
    <property type="protein sequence ID" value="AUY05657.1"/>
    <property type="molecule type" value="Genomic_DNA"/>
</dbReference>
<geneLocation type="plasmid" evidence="7">
    <name>pECO-5e72</name>
</geneLocation>
<sequence>MNEQLKQQLHLQLQQMLESLLAQIAAQTSDVQVVELDQSRLGRLSRIDALQGQQMELETARRKQHQLQVIEGALLRINSDEYGSCFVCGEDIDLNRLMFDPTVTRCINCS</sequence>
<dbReference type="GO" id="GO:0008270">
    <property type="term" value="F:zinc ion binding"/>
    <property type="evidence" value="ECO:0007669"/>
    <property type="project" value="UniProtKB-KW"/>
</dbReference>
<keyword evidence="3" id="KW-0862">Zinc</keyword>
<dbReference type="Proteomes" id="UP000239554">
    <property type="component" value="Plasmid pECO-6357"/>
</dbReference>
<evidence type="ECO:0000256" key="3">
    <source>
        <dbReference type="ARBA" id="ARBA00022833"/>
    </source>
</evidence>
<geneLocation type="plasmid" evidence="11">
    <name>peco-816c</name>
</geneLocation>
<dbReference type="PANTHER" id="PTHR33823">
    <property type="entry name" value="RNA POLYMERASE-BINDING TRANSCRIPTION FACTOR DKSA-RELATED"/>
    <property type="match status" value="1"/>
</dbReference>
<geneLocation type="plasmid" evidence="8">
    <name>pECO-816c</name>
</geneLocation>
<feature type="domain" description="Zinc finger DksA/TraR C4-type" evidence="5">
    <location>
        <begin position="82"/>
        <end position="109"/>
    </location>
</feature>